<dbReference type="EMBL" id="AP019309">
    <property type="protein sequence ID" value="BBH25595.1"/>
    <property type="molecule type" value="Genomic_DNA"/>
</dbReference>
<dbReference type="SFLD" id="SFLDG01129">
    <property type="entry name" value="C1.5:_HAD__Beta-PGM__Phosphata"/>
    <property type="match status" value="1"/>
</dbReference>
<dbReference type="NCBIfam" id="TIGR01509">
    <property type="entry name" value="HAD-SF-IA-v3"/>
    <property type="match status" value="1"/>
</dbReference>
<sequence length="221" mass="25138">MIQAAIFDVDGTLLDSLSMWEKIDQQYLSSLGCQASEEISRQLFTYSLEEGARFIKETFHLSKSVETIVAELVALANDYYLHDVPVKKGVKKVLNTFYQQGLPMAICTSNHKDVIDQILKAHQMERYFRYVTTVDEVGQGKESPQIYLTACDHLHATPSHTLVFEDALHAIETLSKTDFITVGCYDDYSRKDQPEIKQLSTYYVHEIDEILPCLETSAVVD</sequence>
<dbReference type="InterPro" id="IPR006439">
    <property type="entry name" value="HAD-SF_hydro_IA"/>
</dbReference>
<accession>A0A3G9JB46</accession>
<dbReference type="Gene3D" id="1.10.150.240">
    <property type="entry name" value="Putative phosphatase, domain 2"/>
    <property type="match status" value="1"/>
</dbReference>
<gene>
    <name evidence="1" type="ORF">SG0102_05290</name>
</gene>
<dbReference type="SUPFAM" id="SSF56784">
    <property type="entry name" value="HAD-like"/>
    <property type="match status" value="1"/>
</dbReference>
<dbReference type="Proteomes" id="UP000268059">
    <property type="component" value="Chromosome"/>
</dbReference>
<dbReference type="OrthoDB" id="9797743at2"/>
<evidence type="ECO:0000313" key="1">
    <source>
        <dbReference type="EMBL" id="BBH25595.1"/>
    </source>
</evidence>
<dbReference type="SFLD" id="SFLDS00003">
    <property type="entry name" value="Haloacid_Dehalogenase"/>
    <property type="match status" value="1"/>
</dbReference>
<dbReference type="Pfam" id="PF13419">
    <property type="entry name" value="HAD_2"/>
    <property type="match status" value="1"/>
</dbReference>
<evidence type="ECO:0000313" key="2">
    <source>
        <dbReference type="Proteomes" id="UP000268059"/>
    </source>
</evidence>
<dbReference type="PRINTS" id="PR00413">
    <property type="entry name" value="HADHALOGNASE"/>
</dbReference>
<dbReference type="PANTHER" id="PTHR18901:SF38">
    <property type="entry name" value="PSEUDOURIDINE-5'-PHOSPHATASE"/>
    <property type="match status" value="1"/>
</dbReference>
<dbReference type="KEGG" id="ebm:SG0102_05290"/>
<dbReference type="InterPro" id="IPR023198">
    <property type="entry name" value="PGP-like_dom2"/>
</dbReference>
<name>A0A3G9JB46_9FIRM</name>
<proteinExistence type="predicted"/>
<dbReference type="InterPro" id="IPR023214">
    <property type="entry name" value="HAD_sf"/>
</dbReference>
<keyword evidence="2" id="KW-1185">Reference proteome</keyword>
<dbReference type="PANTHER" id="PTHR18901">
    <property type="entry name" value="2-DEOXYGLUCOSE-6-PHOSPHATE PHOSPHATASE 2"/>
    <property type="match status" value="1"/>
</dbReference>
<dbReference type="AlphaFoldDB" id="A0A3G9JB46"/>
<dbReference type="Gene3D" id="3.40.50.1000">
    <property type="entry name" value="HAD superfamily/HAD-like"/>
    <property type="match status" value="1"/>
</dbReference>
<organism evidence="1 2">
    <name type="scientific">Intestinibaculum porci</name>
    <dbReference type="NCBI Taxonomy" id="2487118"/>
    <lineage>
        <taxon>Bacteria</taxon>
        <taxon>Bacillati</taxon>
        <taxon>Bacillota</taxon>
        <taxon>Erysipelotrichia</taxon>
        <taxon>Erysipelotrichales</taxon>
        <taxon>Erysipelotrichaceae</taxon>
        <taxon>Intestinibaculum</taxon>
    </lineage>
</organism>
<dbReference type="InterPro" id="IPR036412">
    <property type="entry name" value="HAD-like_sf"/>
</dbReference>
<dbReference type="InterPro" id="IPR041492">
    <property type="entry name" value="HAD_2"/>
</dbReference>
<dbReference type="RefSeq" id="WP_125118529.1">
    <property type="nucleotide sequence ID" value="NZ_AP019309.1"/>
</dbReference>
<protein>
    <submittedName>
        <fullName evidence="1">Haloacid dehalogenase</fullName>
    </submittedName>
</protein>
<dbReference type="CDD" id="cd07505">
    <property type="entry name" value="HAD_BPGM-like"/>
    <property type="match status" value="1"/>
</dbReference>
<dbReference type="InParanoid" id="A0A3G9JB46"/>
<dbReference type="GO" id="GO:0016791">
    <property type="term" value="F:phosphatase activity"/>
    <property type="evidence" value="ECO:0007669"/>
    <property type="project" value="TreeGrafter"/>
</dbReference>
<reference evidence="1 2" key="1">
    <citation type="submission" date="2018-11" db="EMBL/GenBank/DDBJ databases">
        <title>Novel Erysipelotrichaceae bacterium isolated from small intestine of a swine.</title>
        <authorList>
            <person name="Kim J.S."/>
            <person name="Choe H."/>
            <person name="Lee Y.R."/>
            <person name="Kim K.M."/>
            <person name="Park D.S."/>
        </authorList>
    </citation>
    <scope>NUCLEOTIDE SEQUENCE [LARGE SCALE GENOMIC DNA]</scope>
    <source>
        <strain evidence="1 2">SG0102</strain>
    </source>
</reference>